<organism evidence="1 2">
    <name type="scientific">Dreissena polymorpha</name>
    <name type="common">Zebra mussel</name>
    <name type="synonym">Mytilus polymorpha</name>
    <dbReference type="NCBI Taxonomy" id="45954"/>
    <lineage>
        <taxon>Eukaryota</taxon>
        <taxon>Metazoa</taxon>
        <taxon>Spiralia</taxon>
        <taxon>Lophotrochozoa</taxon>
        <taxon>Mollusca</taxon>
        <taxon>Bivalvia</taxon>
        <taxon>Autobranchia</taxon>
        <taxon>Heteroconchia</taxon>
        <taxon>Euheterodonta</taxon>
        <taxon>Imparidentia</taxon>
        <taxon>Neoheterodontei</taxon>
        <taxon>Myida</taxon>
        <taxon>Dreissenoidea</taxon>
        <taxon>Dreissenidae</taxon>
        <taxon>Dreissena</taxon>
    </lineage>
</organism>
<comment type="caution">
    <text evidence="1">The sequence shown here is derived from an EMBL/GenBank/DDBJ whole genome shotgun (WGS) entry which is preliminary data.</text>
</comment>
<gene>
    <name evidence="1" type="ORF">DPMN_016901</name>
</gene>
<dbReference type="Proteomes" id="UP000828390">
    <property type="component" value="Unassembled WGS sequence"/>
</dbReference>
<proteinExistence type="predicted"/>
<sequence>MSRVLRKLGIMHCARCLVPDYCIEYYSALDVWCPTTVLNTTVRSMLVPDYCIEYYSAFDVWCPTTVLKTTVRSMFGARILY</sequence>
<dbReference type="AlphaFoldDB" id="A0A9D4NAH7"/>
<dbReference type="EMBL" id="JAIWYP010000001">
    <property type="protein sequence ID" value="KAH3892773.1"/>
    <property type="molecule type" value="Genomic_DNA"/>
</dbReference>
<reference evidence="1" key="1">
    <citation type="journal article" date="2019" name="bioRxiv">
        <title>The Genome of the Zebra Mussel, Dreissena polymorpha: A Resource for Invasive Species Research.</title>
        <authorList>
            <person name="McCartney M.A."/>
            <person name="Auch B."/>
            <person name="Kono T."/>
            <person name="Mallez S."/>
            <person name="Zhang Y."/>
            <person name="Obille A."/>
            <person name="Becker A."/>
            <person name="Abrahante J.E."/>
            <person name="Garbe J."/>
            <person name="Badalamenti J.P."/>
            <person name="Herman A."/>
            <person name="Mangelson H."/>
            <person name="Liachko I."/>
            <person name="Sullivan S."/>
            <person name="Sone E.D."/>
            <person name="Koren S."/>
            <person name="Silverstein K.A.T."/>
            <person name="Beckman K.B."/>
            <person name="Gohl D.M."/>
        </authorList>
    </citation>
    <scope>NUCLEOTIDE SEQUENCE</scope>
    <source>
        <strain evidence="1">Duluth1</strain>
        <tissue evidence="1">Whole animal</tissue>
    </source>
</reference>
<keyword evidence="2" id="KW-1185">Reference proteome</keyword>
<name>A0A9D4NAH7_DREPO</name>
<accession>A0A9D4NAH7</accession>
<evidence type="ECO:0000313" key="2">
    <source>
        <dbReference type="Proteomes" id="UP000828390"/>
    </source>
</evidence>
<evidence type="ECO:0000313" key="1">
    <source>
        <dbReference type="EMBL" id="KAH3892773.1"/>
    </source>
</evidence>
<protein>
    <submittedName>
        <fullName evidence="1">Uncharacterized protein</fullName>
    </submittedName>
</protein>
<reference evidence="1" key="2">
    <citation type="submission" date="2020-11" db="EMBL/GenBank/DDBJ databases">
        <authorList>
            <person name="McCartney M.A."/>
            <person name="Auch B."/>
            <person name="Kono T."/>
            <person name="Mallez S."/>
            <person name="Becker A."/>
            <person name="Gohl D.M."/>
            <person name="Silverstein K.A.T."/>
            <person name="Koren S."/>
            <person name="Bechman K.B."/>
            <person name="Herman A."/>
            <person name="Abrahante J.E."/>
            <person name="Garbe J."/>
        </authorList>
    </citation>
    <scope>NUCLEOTIDE SEQUENCE</scope>
    <source>
        <strain evidence="1">Duluth1</strain>
        <tissue evidence="1">Whole animal</tissue>
    </source>
</reference>